<keyword evidence="1" id="KW-0732">Signal</keyword>
<evidence type="ECO:0000256" key="1">
    <source>
        <dbReference type="SAM" id="SignalP"/>
    </source>
</evidence>
<comment type="caution">
    <text evidence="2">The sequence shown here is derived from an EMBL/GenBank/DDBJ whole genome shotgun (WGS) entry which is preliminary data.</text>
</comment>
<geneLocation type="mitochondrion" evidence="2"/>
<gene>
    <name evidence="2" type="ORF">PNOK_m000137</name>
</gene>
<accession>A0A541AXS3</accession>
<keyword evidence="2" id="KW-0496">Mitochondrion</keyword>
<dbReference type="EMBL" id="NBII01000013">
    <property type="protein sequence ID" value="TQF64868.1"/>
    <property type="molecule type" value="Genomic_DNA"/>
</dbReference>
<name>A0A541AXS3_9AGAM</name>
<dbReference type="InParanoid" id="A0A541AXS3"/>
<dbReference type="AlphaFoldDB" id="A0A541AXS3"/>
<sequence length="122" mass="13347">MIISIGFLSKLSVATSLIVGRPCHFNIVFRCLAVSPWKVVNACLSKSTCSLVNVTLPSEFKFQSVPYGSGVSFANKSHILSYIELVFVPPPLLNTLKLNLLPLPPSLGYISVGYLYLSTWVL</sequence>
<keyword evidence="3" id="KW-1185">Reference proteome</keyword>
<reference evidence="2 3" key="1">
    <citation type="journal article" date="2017" name="Mol. Ecol.">
        <title>Comparative and population genomic landscape of Phellinus noxius: A hypervariable fungus causing root rot in trees.</title>
        <authorList>
            <person name="Chung C.L."/>
            <person name="Lee T.J."/>
            <person name="Akiba M."/>
            <person name="Lee H.H."/>
            <person name="Kuo T.H."/>
            <person name="Liu D."/>
            <person name="Ke H.M."/>
            <person name="Yokoi T."/>
            <person name="Roa M.B."/>
            <person name="Lu M.J."/>
            <person name="Chang Y.Y."/>
            <person name="Ann P.J."/>
            <person name="Tsai J.N."/>
            <person name="Chen C.Y."/>
            <person name="Tzean S.S."/>
            <person name="Ota Y."/>
            <person name="Hattori T."/>
            <person name="Sahashi N."/>
            <person name="Liou R.F."/>
            <person name="Kikuchi T."/>
            <person name="Tsai I.J."/>
        </authorList>
    </citation>
    <scope>NUCLEOTIDE SEQUENCE [LARGE SCALE GENOMIC DNA]</scope>
    <source>
        <strain evidence="2 3">FFPRI411160</strain>
    </source>
</reference>
<organism evidence="2 3">
    <name type="scientific">Pyrrhoderma noxium</name>
    <dbReference type="NCBI Taxonomy" id="2282107"/>
    <lineage>
        <taxon>Eukaryota</taxon>
        <taxon>Fungi</taxon>
        <taxon>Dikarya</taxon>
        <taxon>Basidiomycota</taxon>
        <taxon>Agaricomycotina</taxon>
        <taxon>Agaricomycetes</taxon>
        <taxon>Hymenochaetales</taxon>
        <taxon>Hymenochaetaceae</taxon>
        <taxon>Pyrrhoderma</taxon>
    </lineage>
</organism>
<evidence type="ECO:0000313" key="2">
    <source>
        <dbReference type="EMBL" id="TQF64868.1"/>
    </source>
</evidence>
<feature type="signal peptide" evidence="1">
    <location>
        <begin position="1"/>
        <end position="16"/>
    </location>
</feature>
<protein>
    <submittedName>
        <fullName evidence="2">Uncharacterized protein</fullName>
    </submittedName>
</protein>
<evidence type="ECO:0000313" key="3">
    <source>
        <dbReference type="Proteomes" id="UP000217199"/>
    </source>
</evidence>
<feature type="chain" id="PRO_5021915773" evidence="1">
    <location>
        <begin position="17"/>
        <end position="122"/>
    </location>
</feature>
<dbReference type="Proteomes" id="UP000217199">
    <property type="component" value="Unassembled WGS sequence"/>
</dbReference>
<proteinExistence type="predicted"/>